<proteinExistence type="predicted"/>
<name>A0ABQ8P964_9CRYT</name>
<evidence type="ECO:0000313" key="4">
    <source>
        <dbReference type="Proteomes" id="UP001071777"/>
    </source>
</evidence>
<gene>
    <name evidence="3" type="ORF">OJ252_1409</name>
</gene>
<organism evidence="3 4">
    <name type="scientific">Cryptosporidium canis</name>
    <dbReference type="NCBI Taxonomy" id="195482"/>
    <lineage>
        <taxon>Eukaryota</taxon>
        <taxon>Sar</taxon>
        <taxon>Alveolata</taxon>
        <taxon>Apicomplexa</taxon>
        <taxon>Conoidasida</taxon>
        <taxon>Coccidia</taxon>
        <taxon>Eucoccidiorida</taxon>
        <taxon>Eimeriorina</taxon>
        <taxon>Cryptosporidiidae</taxon>
        <taxon>Cryptosporidium</taxon>
    </lineage>
</organism>
<comment type="caution">
    <text evidence="3">The sequence shown here is derived from an EMBL/GenBank/DDBJ whole genome shotgun (WGS) entry which is preliminary data.</text>
</comment>
<accession>A0ABQ8P964</accession>
<keyword evidence="4" id="KW-1185">Reference proteome</keyword>
<reference evidence="3" key="1">
    <citation type="submission" date="2022-10" db="EMBL/GenBank/DDBJ databases">
        <title>Adaptive evolution leads to modifications in subtelomeric GC content in a zoonotic Cryptosporidium species.</title>
        <authorList>
            <person name="Li J."/>
            <person name="Feng Y."/>
            <person name="Xiao L."/>
        </authorList>
    </citation>
    <scope>NUCLEOTIDE SEQUENCE</scope>
    <source>
        <strain evidence="3">25894</strain>
    </source>
</reference>
<evidence type="ECO:0000256" key="2">
    <source>
        <dbReference type="SAM" id="MobiDB-lite"/>
    </source>
</evidence>
<feature type="region of interest" description="Disordered" evidence="2">
    <location>
        <begin position="1133"/>
        <end position="1169"/>
    </location>
</feature>
<keyword evidence="1" id="KW-0175">Coiled coil</keyword>
<dbReference type="Proteomes" id="UP001071777">
    <property type="component" value="Unassembled WGS sequence"/>
</dbReference>
<feature type="compositionally biased region" description="Polar residues" evidence="2">
    <location>
        <begin position="1139"/>
        <end position="1159"/>
    </location>
</feature>
<sequence>MEDFPDYLANSDELCIKALNSLARPPEIDEPFLDFFKPKPKLRIKSKTRGKSLDSSDIGRASTSVLGEEQTEADSSVFRKSLSTSREELNSFEESNDLGSARREFGSTRRVRSEAGRQSRSGGYVKSENLLSSILILPDKSGKKSTPNTEARKRKLNSNFNIKSSISDEFLSVATPISPYVISPKSNNFNYSNTNVHNQDLTEKNIDLLNSLIEIKDKELSNLSTTYSYEKSELKLEINRLQKIIKDSEESHLLLKKEILDKDEALAESARSYEKLELEYSSTKQSLEIMLEAERNANQHLRQELREKTINDSGLNYLGENSIVELQSYKLKYFEAMRRLQRLETEMVLSRTKNMVYEDRELEKNDSIPIFVGSSGDAQSFSEYIPQSMQTCLEICLNIREDNVEVSSNSEVIQLVSENSLLKESLMKLREELEIEKNKSIVASIRHLTQRPILISSCTSTRLSMDEIEAIEAKAICYEQKYEGVRFTIDKNIVNTQIVPSMNFLRNQKIINIEIQEFQNIISKSEKSIQTHVDENVCMHVNTGINTNILHDVGREVEVNSQIIDDEEKIQGEMNLYDLAFQDYNFVPKLLNNYGSDARAHTDSLMDDENDFKEVKNESGTENLNSKFIEADSSRMYLIGRKSEFLRNVLQELRFEVLELREIVTRLIGEPQHLMDMIDYLVGGNGRKSVVSSYEFNRGDTLIGIIMSAISKVYSMYLEKVDQVEGLLMKEKEWRSYSDRLEAELNNYSLEKSGLVSDISYLKKLLDEKIEKENNSITVKNSGGETNVQRHNGNDEVMSCYTFGESSSINLENDLEWAIDDINITKLISSRDHFGETSFKPSTSELEIVEETKTITQVKNESDRFNKIIKLQGRIKSFKQNRIKLQSAEKEEAIASIQPDNSLIPFKKSVFQDSCEIKSLQENIELEENGSLIFCSSPPQLGGSGDVVGIRELEGMTGTAMMLRLYRYYKQTKLLEKQVTQLSKEKQKLELEYEKDAQTNQMSILSSKLIIEARDMEIKTLKEKCEFLSNKVEDDIKNIKYAAREEIEKVWKPKVEEISSKCEDYQFKISSLESEILILRQQLAFQKQLNSKESKKNEYRSFIKSESYRRSPSELMKKILKGTNSFELKMSTEHENENISDQSDSFIENDPANINSLVDNKSEESDDQNISSLKSALSKLKTISNEYRSFN</sequence>
<protein>
    <submittedName>
        <fullName evidence="3">Uncharacterized protein</fullName>
    </submittedName>
</protein>
<feature type="coiled-coil region" evidence="1">
    <location>
        <begin position="284"/>
        <end position="346"/>
    </location>
</feature>
<dbReference type="EMBL" id="JAPCXB010000052">
    <property type="protein sequence ID" value="KAJ1611960.1"/>
    <property type="molecule type" value="Genomic_DNA"/>
</dbReference>
<evidence type="ECO:0000256" key="1">
    <source>
        <dbReference type="SAM" id="Coils"/>
    </source>
</evidence>
<feature type="region of interest" description="Disordered" evidence="2">
    <location>
        <begin position="46"/>
        <end position="123"/>
    </location>
</feature>
<feature type="compositionally biased region" description="Basic and acidic residues" evidence="2">
    <location>
        <begin position="100"/>
        <end position="117"/>
    </location>
</feature>
<evidence type="ECO:0000313" key="3">
    <source>
        <dbReference type="EMBL" id="KAJ1611960.1"/>
    </source>
</evidence>
<feature type="coiled-coil region" evidence="1">
    <location>
        <begin position="972"/>
        <end position="1075"/>
    </location>
</feature>